<dbReference type="CDD" id="cd03794">
    <property type="entry name" value="GT4_WbuB-like"/>
    <property type="match status" value="1"/>
</dbReference>
<comment type="caution">
    <text evidence="3">The sequence shown here is derived from an EMBL/GenBank/DDBJ whole genome shotgun (WGS) entry which is preliminary data.</text>
</comment>
<name>A0ABS6ZYJ9_9DEIN</name>
<organism evidence="3 4">
    <name type="scientific">Thermus brevis</name>
    <dbReference type="NCBI Taxonomy" id="2862456"/>
    <lineage>
        <taxon>Bacteria</taxon>
        <taxon>Thermotogati</taxon>
        <taxon>Deinococcota</taxon>
        <taxon>Deinococci</taxon>
        <taxon>Thermales</taxon>
        <taxon>Thermaceae</taxon>
        <taxon>Thermus</taxon>
    </lineage>
</organism>
<keyword evidence="4" id="KW-1185">Reference proteome</keyword>
<accession>A0ABS6ZYJ9</accession>
<dbReference type="InterPro" id="IPR028098">
    <property type="entry name" value="Glyco_trans_4-like_N"/>
</dbReference>
<dbReference type="InterPro" id="IPR050194">
    <property type="entry name" value="Glycosyltransferase_grp1"/>
</dbReference>
<dbReference type="Pfam" id="PF13579">
    <property type="entry name" value="Glyco_trans_4_4"/>
    <property type="match status" value="1"/>
</dbReference>
<dbReference type="InterPro" id="IPR001296">
    <property type="entry name" value="Glyco_trans_1"/>
</dbReference>
<evidence type="ECO:0000313" key="3">
    <source>
        <dbReference type="EMBL" id="MBW6394562.1"/>
    </source>
</evidence>
<sequence>MRFLLLTQYFPPEIGAPSARLSALARELRRKGHEIEVVTALPNYPTGAIFPEYRGKLYVSERWEDVPVHRVWLYPALGSGLKRMLNYLSFTTASFFALSKVGRPDFVFVESPPLFLGIVGWWASRMWGVPMIFNVADLWPDAIASLGVVNEGPLLRMAYRFEEWIYRQATFINAVTEGIRDALIQTKGVSEEKILFLPNGVDTDLFRPLPVDEDLRRELRLEGERIVLYAGNHGIYQGLEVVIKAARLLQDITSSVRFLFVGDGSEKKRLMAMAKDMGCANVTFLPPVPPEELVKFYALASVALVTLKKSPINDGARPSKLFPAMATATPIVYSGLGEGATLVKDANAGIVVPPEDPGALAKAIVTLVENPTLAEKMGREGRRYVEENFSWSALVDRWLSELQGRIRK</sequence>
<dbReference type="SUPFAM" id="SSF53756">
    <property type="entry name" value="UDP-Glycosyltransferase/glycogen phosphorylase"/>
    <property type="match status" value="1"/>
</dbReference>
<gene>
    <name evidence="3" type="ORF">KZX47_05250</name>
</gene>
<dbReference type="PANTHER" id="PTHR45947:SF3">
    <property type="entry name" value="SULFOQUINOVOSYL TRANSFERASE SQD2"/>
    <property type="match status" value="1"/>
</dbReference>
<dbReference type="Gene3D" id="3.40.50.2000">
    <property type="entry name" value="Glycogen Phosphorylase B"/>
    <property type="match status" value="2"/>
</dbReference>
<feature type="domain" description="Glycosyl transferase family 1" evidence="1">
    <location>
        <begin position="213"/>
        <end position="383"/>
    </location>
</feature>
<evidence type="ECO:0000259" key="2">
    <source>
        <dbReference type="Pfam" id="PF13579"/>
    </source>
</evidence>
<dbReference type="EMBL" id="JAHXRS010000007">
    <property type="protein sequence ID" value="MBW6394562.1"/>
    <property type="molecule type" value="Genomic_DNA"/>
</dbReference>
<feature type="domain" description="Glycosyltransferase subfamily 4-like N-terminal" evidence="2">
    <location>
        <begin position="16"/>
        <end position="200"/>
    </location>
</feature>
<evidence type="ECO:0000313" key="4">
    <source>
        <dbReference type="Proteomes" id="UP000724268"/>
    </source>
</evidence>
<dbReference type="Pfam" id="PF00534">
    <property type="entry name" value="Glycos_transf_1"/>
    <property type="match status" value="1"/>
</dbReference>
<protein>
    <submittedName>
        <fullName evidence="3">Glycosyltransferase family 4 protein</fullName>
    </submittedName>
</protein>
<dbReference type="Proteomes" id="UP000724268">
    <property type="component" value="Unassembled WGS sequence"/>
</dbReference>
<reference evidence="3 4" key="1">
    <citation type="submission" date="2021-07" db="EMBL/GenBank/DDBJ databases">
        <title>Thermus aquaticus gen. n. and sp. n., a nonsporulating extreme thermophile.</title>
        <authorList>
            <person name="Hu C.-J."/>
            <person name="Li W.-J."/>
            <person name="Xian W.-D."/>
        </authorList>
    </citation>
    <scope>NUCLEOTIDE SEQUENCE [LARGE SCALE GENOMIC DNA]</scope>
    <source>
        <strain evidence="3 4">SYSU G05001</strain>
    </source>
</reference>
<evidence type="ECO:0000259" key="1">
    <source>
        <dbReference type="Pfam" id="PF00534"/>
    </source>
</evidence>
<dbReference type="RefSeq" id="WP_219759246.1">
    <property type="nucleotide sequence ID" value="NZ_JAHXRS010000007.1"/>
</dbReference>
<dbReference type="PANTHER" id="PTHR45947">
    <property type="entry name" value="SULFOQUINOVOSYL TRANSFERASE SQD2"/>
    <property type="match status" value="1"/>
</dbReference>
<proteinExistence type="predicted"/>